<feature type="region of interest" description="Disordered" evidence="1">
    <location>
        <begin position="134"/>
        <end position="162"/>
    </location>
</feature>
<comment type="caution">
    <text evidence="2">The sequence shown here is derived from an EMBL/GenBank/DDBJ whole genome shotgun (WGS) entry which is preliminary data.</text>
</comment>
<evidence type="ECO:0000313" key="3">
    <source>
        <dbReference type="Proteomes" id="UP001153365"/>
    </source>
</evidence>
<reference evidence="2" key="1">
    <citation type="submission" date="2022-06" db="EMBL/GenBank/DDBJ databases">
        <authorList>
            <consortium name="SYNGENTA / RWTH Aachen University"/>
        </authorList>
    </citation>
    <scope>NUCLEOTIDE SEQUENCE</scope>
</reference>
<feature type="compositionally biased region" description="Polar residues" evidence="1">
    <location>
        <begin position="349"/>
        <end position="358"/>
    </location>
</feature>
<sequence>MSSNQKNDDNASNQNQNGVSDLNPTVLLIAQELSDLFKAASEKLQLIVNSHSVPNLPNQNAYQPPRDQNICITTNHISSNSNKNITDRNDLNKSIKTTSSNSITDVHQTFKNNEKSFQTISGNHNERSIDGITITLSPKSKTVQSRNGNSASFDDDDDDGDDVEKLIQSALHNFTSQEEEDDGLKSSIENPTADDYNQIIDEVPLKPDEDSILAVTPPVLVPVQPTLAEEVDYSESTQFLNEIEAALRSPRLMDHELEDLDGLPMKKRRIDSVDIELLNEKNNTDKVMFGPRIASSIDTILELDTLFKDQKSPVETLDIQREESESSMLSKAMKIQDSRAVNHHEKSNDSSGEQSTRKLFQRNPIGEVNFKRTNDLTRSVIPLSRRTSIRLSSIRPTQRLQSLERTQSSLTDHKKDNIDSNSSNRKSSISTEESLMTSTSTSPASASPLSLSKRVDNDRIANQSMSKSFGNRISSVRNPYLFESDESLDYSCLISILKSIQEPSSYKKVLTPKMIIKEFERFAGKPSYKSFEEESLAYIYNRPHLLEYYLFNASQRRVITFFGGVNFNESTIKLDIRH</sequence>
<evidence type="ECO:0000256" key="1">
    <source>
        <dbReference type="SAM" id="MobiDB-lite"/>
    </source>
</evidence>
<dbReference type="EMBL" id="CALTRL010005823">
    <property type="protein sequence ID" value="CAH7686925.1"/>
    <property type="molecule type" value="Genomic_DNA"/>
</dbReference>
<feature type="region of interest" description="Disordered" evidence="1">
    <location>
        <begin position="172"/>
        <end position="191"/>
    </location>
</feature>
<feature type="compositionally biased region" description="Low complexity" evidence="1">
    <location>
        <begin position="419"/>
        <end position="452"/>
    </location>
</feature>
<feature type="compositionally biased region" description="Polar residues" evidence="1">
    <location>
        <begin position="134"/>
        <end position="152"/>
    </location>
</feature>
<feature type="region of interest" description="Disordered" evidence="1">
    <location>
        <begin position="320"/>
        <end position="365"/>
    </location>
</feature>
<keyword evidence="3" id="KW-1185">Reference proteome</keyword>
<feature type="non-terminal residue" evidence="2">
    <location>
        <position position="1"/>
    </location>
</feature>
<feature type="non-terminal residue" evidence="2">
    <location>
        <position position="578"/>
    </location>
</feature>
<accession>A0AAV0BKR9</accession>
<feature type="compositionally biased region" description="Polar residues" evidence="1">
    <location>
        <begin position="398"/>
        <end position="410"/>
    </location>
</feature>
<feature type="compositionally biased region" description="Basic and acidic residues" evidence="1">
    <location>
        <begin position="334"/>
        <end position="348"/>
    </location>
</feature>
<proteinExistence type="predicted"/>
<gene>
    <name evidence="2" type="ORF">PPACK8108_LOCUS21637</name>
</gene>
<dbReference type="Proteomes" id="UP001153365">
    <property type="component" value="Unassembled WGS sequence"/>
</dbReference>
<protein>
    <submittedName>
        <fullName evidence="2">Expressed protein</fullName>
    </submittedName>
</protein>
<name>A0AAV0BKR9_PHAPC</name>
<feature type="compositionally biased region" description="Acidic residues" evidence="1">
    <location>
        <begin position="153"/>
        <end position="162"/>
    </location>
</feature>
<feature type="region of interest" description="Disordered" evidence="1">
    <location>
        <begin position="1"/>
        <end position="20"/>
    </location>
</feature>
<dbReference type="AlphaFoldDB" id="A0AAV0BKR9"/>
<feature type="region of interest" description="Disordered" evidence="1">
    <location>
        <begin position="392"/>
        <end position="455"/>
    </location>
</feature>
<evidence type="ECO:0000313" key="2">
    <source>
        <dbReference type="EMBL" id="CAH7686925.1"/>
    </source>
</evidence>
<organism evidence="2 3">
    <name type="scientific">Phakopsora pachyrhizi</name>
    <name type="common">Asian soybean rust disease fungus</name>
    <dbReference type="NCBI Taxonomy" id="170000"/>
    <lineage>
        <taxon>Eukaryota</taxon>
        <taxon>Fungi</taxon>
        <taxon>Dikarya</taxon>
        <taxon>Basidiomycota</taxon>
        <taxon>Pucciniomycotina</taxon>
        <taxon>Pucciniomycetes</taxon>
        <taxon>Pucciniales</taxon>
        <taxon>Phakopsoraceae</taxon>
        <taxon>Phakopsora</taxon>
    </lineage>
</organism>